<evidence type="ECO:0000259" key="6">
    <source>
        <dbReference type="SMART" id="SM00470"/>
    </source>
</evidence>
<dbReference type="Pfam" id="PF02195">
    <property type="entry name" value="ParB_N"/>
    <property type="match status" value="1"/>
</dbReference>
<dbReference type="Gene3D" id="3.90.1530.30">
    <property type="match status" value="1"/>
</dbReference>
<dbReference type="NCBIfam" id="TIGR00180">
    <property type="entry name" value="parB_part"/>
    <property type="match status" value="1"/>
</dbReference>
<dbReference type="InterPro" id="IPR036086">
    <property type="entry name" value="ParB/Sulfiredoxin_sf"/>
</dbReference>
<dbReference type="SMART" id="SM00470">
    <property type="entry name" value="ParB"/>
    <property type="match status" value="1"/>
</dbReference>
<dbReference type="FunFam" id="3.90.1530.30:FF:000001">
    <property type="entry name" value="Chromosome partitioning protein ParB"/>
    <property type="match status" value="1"/>
</dbReference>
<dbReference type="EMBL" id="CP053069">
    <property type="protein sequence ID" value="QJR13208.1"/>
    <property type="molecule type" value="Genomic_DNA"/>
</dbReference>
<dbReference type="InterPro" id="IPR057240">
    <property type="entry name" value="ParB_dimer_C"/>
</dbReference>
<dbReference type="RefSeq" id="WP_171096077.1">
    <property type="nucleotide sequence ID" value="NZ_CP053069.1"/>
</dbReference>
<keyword evidence="8" id="KW-1185">Reference proteome</keyword>
<name>A0A6M4H297_9PROT</name>
<dbReference type="Gene3D" id="1.10.10.2830">
    <property type="match status" value="1"/>
</dbReference>
<reference evidence="7 8" key="1">
    <citation type="submission" date="2020-04" db="EMBL/GenBank/DDBJ databases">
        <title>Usitatibacter rugosus gen. nov., sp. nov. and Usitatibacter palustris sp. nov., novel members of Usitatibacteraceae fam. nov. within the order Nitrosomonadales isolated from soil.</title>
        <authorList>
            <person name="Huber K.J."/>
            <person name="Neumann-Schaal M."/>
            <person name="Geppert A."/>
            <person name="Luckner M."/>
            <person name="Wanner G."/>
            <person name="Overmann J."/>
        </authorList>
    </citation>
    <scope>NUCLEOTIDE SEQUENCE [LARGE SCALE GENOMIC DNA]</scope>
    <source>
        <strain evidence="7 8">0125_3</strain>
    </source>
</reference>
<dbReference type="Pfam" id="PF23552">
    <property type="entry name" value="ParB_C"/>
    <property type="match status" value="1"/>
</dbReference>
<dbReference type="Proteomes" id="UP000501534">
    <property type="component" value="Chromosome"/>
</dbReference>
<keyword evidence="3" id="KW-0238">DNA-binding</keyword>
<evidence type="ECO:0000256" key="5">
    <source>
        <dbReference type="SAM" id="MobiDB-lite"/>
    </source>
</evidence>
<evidence type="ECO:0000256" key="2">
    <source>
        <dbReference type="ARBA" id="ARBA00022829"/>
    </source>
</evidence>
<evidence type="ECO:0000256" key="3">
    <source>
        <dbReference type="ARBA" id="ARBA00023125"/>
    </source>
</evidence>
<evidence type="ECO:0000313" key="8">
    <source>
        <dbReference type="Proteomes" id="UP000501534"/>
    </source>
</evidence>
<feature type="region of interest" description="Disordered" evidence="5">
    <location>
        <begin position="1"/>
        <end position="27"/>
    </location>
</feature>
<protein>
    <submittedName>
        <fullName evidence="7">Putative chromosome-partitioning protein ParB</fullName>
    </submittedName>
</protein>
<dbReference type="Pfam" id="PF17762">
    <property type="entry name" value="HTH_ParB"/>
    <property type="match status" value="1"/>
</dbReference>
<evidence type="ECO:0000313" key="7">
    <source>
        <dbReference type="EMBL" id="QJR13208.1"/>
    </source>
</evidence>
<dbReference type="InterPro" id="IPR041468">
    <property type="entry name" value="HTH_ParB/Spo0J"/>
</dbReference>
<organism evidence="7 8">
    <name type="scientific">Usitatibacter rugosus</name>
    <dbReference type="NCBI Taxonomy" id="2732067"/>
    <lineage>
        <taxon>Bacteria</taxon>
        <taxon>Pseudomonadati</taxon>
        <taxon>Pseudomonadota</taxon>
        <taxon>Betaproteobacteria</taxon>
        <taxon>Nitrosomonadales</taxon>
        <taxon>Usitatibacteraceae</taxon>
        <taxon>Usitatibacter</taxon>
    </lineage>
</organism>
<dbReference type="FunFam" id="1.10.10.2830:FF:000001">
    <property type="entry name" value="Chromosome partitioning protein ParB"/>
    <property type="match status" value="1"/>
</dbReference>
<dbReference type="GO" id="GO:0005694">
    <property type="term" value="C:chromosome"/>
    <property type="evidence" value="ECO:0007669"/>
    <property type="project" value="TreeGrafter"/>
</dbReference>
<dbReference type="PANTHER" id="PTHR33375">
    <property type="entry name" value="CHROMOSOME-PARTITIONING PROTEIN PARB-RELATED"/>
    <property type="match status" value="1"/>
</dbReference>
<keyword evidence="2" id="KW-0159">Chromosome partition</keyword>
<dbReference type="GO" id="GO:0007059">
    <property type="term" value="P:chromosome segregation"/>
    <property type="evidence" value="ECO:0007669"/>
    <property type="project" value="UniProtKB-KW"/>
</dbReference>
<dbReference type="SUPFAM" id="SSF109709">
    <property type="entry name" value="KorB DNA-binding domain-like"/>
    <property type="match status" value="1"/>
</dbReference>
<dbReference type="InterPro" id="IPR050336">
    <property type="entry name" value="Chromosome_partition/occlusion"/>
</dbReference>
<dbReference type="KEGG" id="uru:DSM104443_04303"/>
<dbReference type="AlphaFoldDB" id="A0A6M4H297"/>
<evidence type="ECO:0000256" key="1">
    <source>
        <dbReference type="ARBA" id="ARBA00006295"/>
    </source>
</evidence>
<gene>
    <name evidence="7" type="primary">parB</name>
    <name evidence="7" type="ORF">DSM104443_04303</name>
</gene>
<proteinExistence type="inferred from homology"/>
<dbReference type="SUPFAM" id="SSF110849">
    <property type="entry name" value="ParB/Sulfiredoxin"/>
    <property type="match status" value="1"/>
</dbReference>
<dbReference type="PANTHER" id="PTHR33375:SF1">
    <property type="entry name" value="CHROMOSOME-PARTITIONING PROTEIN PARB-RELATED"/>
    <property type="match status" value="1"/>
</dbReference>
<dbReference type="InterPro" id="IPR004437">
    <property type="entry name" value="ParB/RepB/Spo0J"/>
</dbReference>
<comment type="function">
    <text evidence="4">Involved in chromosome partition. Localize to both poles of the predivisional cell following completion of DNA replication. Binds to the DNA origin of replication.</text>
</comment>
<comment type="similarity">
    <text evidence="1">Belongs to the ParB family.</text>
</comment>
<evidence type="ECO:0000256" key="4">
    <source>
        <dbReference type="ARBA" id="ARBA00025472"/>
    </source>
</evidence>
<dbReference type="CDD" id="cd16393">
    <property type="entry name" value="SPO0J_N"/>
    <property type="match status" value="1"/>
</dbReference>
<sequence>MTTKHKGLGRGLDALLGSNETKKPKGEEELALLPVETLRPGKYQPRTRMDEASLNELAESIRARGVIQPIIVRPVGDAQYEILAGERRWRAARIAGLEKVPAVIRVVSDDAALGIGLIENIQREDLNAIEEATGLKRLIDEFRLTQEEAARAVGRSRVAVTNLLRLLELAPAVQAMLQDGKIEMGHARALLSLSRQRQVELATQAAVQGLSVREIERLVQQSAEAPKAGAKPGKGRIDADTRRLQEELSESLGAQVIVKAKRGGRGTVVIDYSSLDQLQGLVERFKRR</sequence>
<dbReference type="GO" id="GO:0045881">
    <property type="term" value="P:positive regulation of sporulation resulting in formation of a cellular spore"/>
    <property type="evidence" value="ECO:0007669"/>
    <property type="project" value="TreeGrafter"/>
</dbReference>
<dbReference type="GO" id="GO:0003677">
    <property type="term" value="F:DNA binding"/>
    <property type="evidence" value="ECO:0007669"/>
    <property type="project" value="UniProtKB-KW"/>
</dbReference>
<dbReference type="InterPro" id="IPR003115">
    <property type="entry name" value="ParB_N"/>
</dbReference>
<accession>A0A6M4H297</accession>
<feature type="domain" description="ParB-like N-terminal" evidence="6">
    <location>
        <begin position="31"/>
        <end position="121"/>
    </location>
</feature>